<keyword evidence="3" id="KW-1185">Reference proteome</keyword>
<proteinExistence type="predicted"/>
<feature type="compositionally biased region" description="Polar residues" evidence="1">
    <location>
        <begin position="628"/>
        <end position="637"/>
    </location>
</feature>
<dbReference type="EMBL" id="CAJVCH010534184">
    <property type="protein sequence ID" value="CAG7824840.1"/>
    <property type="molecule type" value="Genomic_DNA"/>
</dbReference>
<feature type="region of interest" description="Disordered" evidence="1">
    <location>
        <begin position="459"/>
        <end position="701"/>
    </location>
</feature>
<dbReference type="AlphaFoldDB" id="A0A8J2LM77"/>
<feature type="compositionally biased region" description="Pro residues" evidence="1">
    <location>
        <begin position="684"/>
        <end position="694"/>
    </location>
</feature>
<feature type="compositionally biased region" description="Basic and acidic residues" evidence="1">
    <location>
        <begin position="466"/>
        <end position="480"/>
    </location>
</feature>
<feature type="compositionally biased region" description="Basic and acidic residues" evidence="1">
    <location>
        <begin position="548"/>
        <end position="559"/>
    </location>
</feature>
<organism evidence="2 3">
    <name type="scientific">Allacma fusca</name>
    <dbReference type="NCBI Taxonomy" id="39272"/>
    <lineage>
        <taxon>Eukaryota</taxon>
        <taxon>Metazoa</taxon>
        <taxon>Ecdysozoa</taxon>
        <taxon>Arthropoda</taxon>
        <taxon>Hexapoda</taxon>
        <taxon>Collembola</taxon>
        <taxon>Symphypleona</taxon>
        <taxon>Sminthuridae</taxon>
        <taxon>Allacma</taxon>
    </lineage>
</organism>
<feature type="region of interest" description="Disordered" evidence="1">
    <location>
        <begin position="29"/>
        <end position="108"/>
    </location>
</feature>
<feature type="compositionally biased region" description="Basic residues" evidence="1">
    <location>
        <begin position="576"/>
        <end position="585"/>
    </location>
</feature>
<feature type="region of interest" description="Disordered" evidence="1">
    <location>
        <begin position="816"/>
        <end position="844"/>
    </location>
</feature>
<feature type="compositionally biased region" description="Polar residues" evidence="1">
    <location>
        <begin position="481"/>
        <end position="490"/>
    </location>
</feature>
<feature type="region of interest" description="Disordered" evidence="1">
    <location>
        <begin position="887"/>
        <end position="1043"/>
    </location>
</feature>
<feature type="compositionally biased region" description="Basic and acidic residues" evidence="1">
    <location>
        <begin position="977"/>
        <end position="991"/>
    </location>
</feature>
<evidence type="ECO:0000256" key="1">
    <source>
        <dbReference type="SAM" id="MobiDB-lite"/>
    </source>
</evidence>
<dbReference type="Proteomes" id="UP000708208">
    <property type="component" value="Unassembled WGS sequence"/>
</dbReference>
<sequence length="1043" mass="114060">MENVSKQTISLGGSGISALDFGLTNGKSKCAYESTSPSSSSDQEQNGEIGRNSFLERSRNYSSEKLTPPFSDDENGSSEGMRSESFNEDTLAFSGLEVEKSRLETTNNCSVSEGEMSVDMFAPTPVASKVNGMRLEAEEVLVPPTQQDDLSAAEIDELSVVLHDSSFDEALDKSQSAPLSDTHTGAVGSNPVNLNLTGQSDSDFDVIVPATQPVEEPSFDSDNPSFIECSDEENTIPSFDENSDTCKAESKQALYNSTFTVSPSPMKVASRPFFKKKEIKNIEEENVTYVMDISEHGAPRGNVTYLKDLPQDSPICLNPSDADVDNVLVVECAEFGEVSKETIDAISKVSCGISPTLHDESTSTVSDAHAVTQPILIPDTTDSLVAEISIPAPNQVTISAEGQPNPKQLATVQECEPVSEQLLIPESVLGVLRNLEPDADQLLPVSELVRTTLANSNSPVILSSESKTDQPEKPSNESCKRQTQPVSSSPRKGKKLYAEPTPPVLKSVPAPKTPKSYSSSSESEEETRAVVPAKKTGTPARFKCYNKRGRDSKADREALFETENPRPTTSAALVRHNARGRKASPKPKEPVKKTLKKRILLSKPEPKLVPEKKKAKVTTERRRLRLPSKNQNKGDSVSENDDEATSVEVPNAVPEVTSEVPISGPVVVPEDESLGPEQTVEPPSCDPVLPPEAPPSKKIHVRKNRINKIANLLEHPAASSDNLPNLPEENADKISNVACENPSLREASDEQVLEFTQAENMPVLENQSLETRLELPEKEMPNLQRVTRNRPEPVSQQEEVNPSIVIKKRTRLNAVQPEIIQEPKSKPGPKSRKVKPTPSSEKINSEPIIVLKQISLPSNPIINSDFNSTNSNAISDAQLNSNVMQNSTQNEIHDTSSMRCSPRKGRNRKIIATITLDSETESSDSEYEQDEMVKRRAKKAKIDKPNKSKAKNKKVPTAGNNRSPFIMPPPTPMKSSKIADEPDAPLRKMDGETSPAKKRAKRNTAKKVSQDAPAPPKYDNVRRSGRERKPRKLADGFVPLYFS</sequence>
<evidence type="ECO:0000313" key="2">
    <source>
        <dbReference type="EMBL" id="CAG7824840.1"/>
    </source>
</evidence>
<reference evidence="2" key="1">
    <citation type="submission" date="2021-06" db="EMBL/GenBank/DDBJ databases">
        <authorList>
            <person name="Hodson N. C."/>
            <person name="Mongue J. A."/>
            <person name="Jaron S. K."/>
        </authorList>
    </citation>
    <scope>NUCLEOTIDE SEQUENCE</scope>
</reference>
<feature type="compositionally biased region" description="Acidic residues" evidence="1">
    <location>
        <begin position="918"/>
        <end position="930"/>
    </location>
</feature>
<protein>
    <submittedName>
        <fullName evidence="2">Uncharacterized protein</fullName>
    </submittedName>
</protein>
<feature type="compositionally biased region" description="Basic and acidic residues" evidence="1">
    <location>
        <begin position="604"/>
        <end position="621"/>
    </location>
</feature>
<evidence type="ECO:0000313" key="3">
    <source>
        <dbReference type="Proteomes" id="UP000708208"/>
    </source>
</evidence>
<feature type="compositionally biased region" description="Basic residues" evidence="1">
    <location>
        <begin position="996"/>
        <end position="1005"/>
    </location>
</feature>
<name>A0A8J2LM77_9HEXA</name>
<gene>
    <name evidence="2" type="ORF">AFUS01_LOCUS34976</name>
</gene>
<comment type="caution">
    <text evidence="2">The sequence shown here is derived from an EMBL/GenBank/DDBJ whole genome shotgun (WGS) entry which is preliminary data.</text>
</comment>
<accession>A0A8J2LM77</accession>